<organism evidence="1 2">
    <name type="scientific">Micromonospora sicca</name>
    <dbReference type="NCBI Taxonomy" id="2202420"/>
    <lineage>
        <taxon>Bacteria</taxon>
        <taxon>Bacillati</taxon>
        <taxon>Actinomycetota</taxon>
        <taxon>Actinomycetes</taxon>
        <taxon>Micromonosporales</taxon>
        <taxon>Micromonosporaceae</taxon>
        <taxon>Micromonospora</taxon>
    </lineage>
</organism>
<dbReference type="Proteomes" id="UP001290101">
    <property type="component" value="Unassembled WGS sequence"/>
</dbReference>
<sequence length="54" mass="6036">MTVYVSRYAATGELTTDRAAAAAASARRGSTDPPLLTHVWRIVFERQARESDRR</sequence>
<evidence type="ECO:0000313" key="2">
    <source>
        <dbReference type="Proteomes" id="UP001290101"/>
    </source>
</evidence>
<dbReference type="RefSeq" id="WP_167517353.1">
    <property type="nucleotide sequence ID" value="NZ_JAXOTQ010000036.1"/>
</dbReference>
<proteinExistence type="predicted"/>
<protein>
    <submittedName>
        <fullName evidence="1">Multiple cyclophane-containing RiPP AmcA</fullName>
    </submittedName>
</protein>
<accession>A0ABU5JJF6</accession>
<keyword evidence="2" id="KW-1185">Reference proteome</keyword>
<dbReference type="EMBL" id="JAXOTQ010000036">
    <property type="protein sequence ID" value="MDZ5492775.1"/>
    <property type="molecule type" value="Genomic_DNA"/>
</dbReference>
<dbReference type="NCBIfam" id="NF041725">
    <property type="entry name" value="phane_AmcA_5"/>
    <property type="match status" value="1"/>
</dbReference>
<comment type="caution">
    <text evidence="1">The sequence shown here is derived from an EMBL/GenBank/DDBJ whole genome shotgun (WGS) entry which is preliminary data.</text>
</comment>
<gene>
    <name evidence="1" type="primary">amcA</name>
    <name evidence="1" type="ORF">U2F25_25450</name>
</gene>
<evidence type="ECO:0000313" key="1">
    <source>
        <dbReference type="EMBL" id="MDZ5492775.1"/>
    </source>
</evidence>
<reference evidence="1 2" key="1">
    <citation type="submission" date="2023-12" db="EMBL/GenBank/DDBJ databases">
        <title>Micromonospora sp. nov., isolated from Atacama Desert.</title>
        <authorList>
            <person name="Carro L."/>
            <person name="Golinska P."/>
            <person name="Klenk H.-P."/>
            <person name="Goodfellow M."/>
        </authorList>
    </citation>
    <scope>NUCLEOTIDE SEQUENCE [LARGE SCALE GENOMIC DNA]</scope>
    <source>
        <strain evidence="1 2">4G53</strain>
    </source>
</reference>
<name>A0ABU5JJF6_9ACTN</name>